<dbReference type="CDD" id="cd07061">
    <property type="entry name" value="HP_HAP_like"/>
    <property type="match status" value="1"/>
</dbReference>
<dbReference type="STRING" id="436010.A0A166X2D8"/>
<dbReference type="OrthoDB" id="6509975at2759"/>
<dbReference type="SUPFAM" id="SSF53254">
    <property type="entry name" value="Phosphoglycerate mutase-like"/>
    <property type="match status" value="1"/>
</dbReference>
<reference evidence="4 5" key="1">
    <citation type="journal article" date="2016" name="Mol. Biol. Evol.">
        <title>Comparative Genomics of Early-Diverging Mushroom-Forming Fungi Provides Insights into the Origins of Lignocellulose Decay Capabilities.</title>
        <authorList>
            <person name="Nagy L.G."/>
            <person name="Riley R."/>
            <person name="Tritt A."/>
            <person name="Adam C."/>
            <person name="Daum C."/>
            <person name="Floudas D."/>
            <person name="Sun H."/>
            <person name="Yadav J.S."/>
            <person name="Pangilinan J."/>
            <person name="Larsson K.H."/>
            <person name="Matsuura K."/>
            <person name="Barry K."/>
            <person name="Labutti K."/>
            <person name="Kuo R."/>
            <person name="Ohm R.A."/>
            <person name="Bhattacharya S.S."/>
            <person name="Shirouzu T."/>
            <person name="Yoshinaga Y."/>
            <person name="Martin F.M."/>
            <person name="Grigoriev I.V."/>
            <person name="Hibbett D.S."/>
        </authorList>
    </citation>
    <scope>NUCLEOTIDE SEQUENCE [LARGE SCALE GENOMIC DNA]</scope>
    <source>
        <strain evidence="4 5">CBS 109695</strain>
    </source>
</reference>
<accession>A0A166X2D8</accession>
<feature type="region of interest" description="Disordered" evidence="2">
    <location>
        <begin position="1"/>
        <end position="45"/>
    </location>
</feature>
<keyword evidence="5" id="KW-1185">Reference proteome</keyword>
<keyword evidence="3" id="KW-1133">Transmembrane helix</keyword>
<organism evidence="4 5">
    <name type="scientific">Athelia psychrophila</name>
    <dbReference type="NCBI Taxonomy" id="1759441"/>
    <lineage>
        <taxon>Eukaryota</taxon>
        <taxon>Fungi</taxon>
        <taxon>Dikarya</taxon>
        <taxon>Basidiomycota</taxon>
        <taxon>Agaricomycotina</taxon>
        <taxon>Agaricomycetes</taxon>
        <taxon>Agaricomycetidae</taxon>
        <taxon>Atheliales</taxon>
        <taxon>Atheliaceae</taxon>
        <taxon>Athelia</taxon>
    </lineage>
</organism>
<keyword evidence="3" id="KW-0472">Membrane</keyword>
<evidence type="ECO:0000313" key="4">
    <source>
        <dbReference type="EMBL" id="KZP34357.1"/>
    </source>
</evidence>
<dbReference type="AlphaFoldDB" id="A0A166X2D8"/>
<dbReference type="Gene3D" id="3.40.50.1240">
    <property type="entry name" value="Phosphoglycerate mutase-like"/>
    <property type="match status" value="1"/>
</dbReference>
<feature type="compositionally biased region" description="Basic and acidic residues" evidence="2">
    <location>
        <begin position="1"/>
        <end position="24"/>
    </location>
</feature>
<proteinExistence type="predicted"/>
<evidence type="ECO:0000256" key="3">
    <source>
        <dbReference type="SAM" id="Phobius"/>
    </source>
</evidence>
<evidence type="ECO:0000256" key="1">
    <source>
        <dbReference type="ARBA" id="ARBA00022801"/>
    </source>
</evidence>
<dbReference type="Pfam" id="PF00328">
    <property type="entry name" value="His_Phos_2"/>
    <property type="match status" value="1"/>
</dbReference>
<dbReference type="PANTHER" id="PTHR20963">
    <property type="entry name" value="MULTIPLE INOSITOL POLYPHOSPHATE PHOSPHATASE-RELATED"/>
    <property type="match status" value="1"/>
</dbReference>
<keyword evidence="1" id="KW-0378">Hydrolase</keyword>
<dbReference type="Proteomes" id="UP000076532">
    <property type="component" value="Unassembled WGS sequence"/>
</dbReference>
<protein>
    <submittedName>
        <fullName evidence="4">Phosphoglycerate mutase-like protein</fullName>
    </submittedName>
</protein>
<name>A0A166X2D8_9AGAM</name>
<gene>
    <name evidence="4" type="ORF">FIBSPDRAFT_719541</name>
</gene>
<dbReference type="InterPro" id="IPR000560">
    <property type="entry name" value="His_Pase_clade-2"/>
</dbReference>
<keyword evidence="3" id="KW-0812">Transmembrane</keyword>
<evidence type="ECO:0000313" key="5">
    <source>
        <dbReference type="Proteomes" id="UP000076532"/>
    </source>
</evidence>
<dbReference type="InterPro" id="IPR033379">
    <property type="entry name" value="Acid_Pase_AS"/>
</dbReference>
<dbReference type="InterPro" id="IPR029033">
    <property type="entry name" value="His_PPase_superfam"/>
</dbReference>
<dbReference type="PANTHER" id="PTHR20963:SF42">
    <property type="entry name" value="PHOSPHOGLYCERATE MUTASE-LIKE PROTEIN"/>
    <property type="match status" value="1"/>
</dbReference>
<dbReference type="GO" id="GO:0003993">
    <property type="term" value="F:acid phosphatase activity"/>
    <property type="evidence" value="ECO:0007669"/>
    <property type="project" value="TreeGrafter"/>
</dbReference>
<feature type="transmembrane region" description="Helical" evidence="3">
    <location>
        <begin position="51"/>
        <end position="73"/>
    </location>
</feature>
<dbReference type="PROSITE" id="PS00616">
    <property type="entry name" value="HIS_ACID_PHOSPHAT_1"/>
    <property type="match status" value="1"/>
</dbReference>
<evidence type="ECO:0000256" key="2">
    <source>
        <dbReference type="SAM" id="MobiDB-lite"/>
    </source>
</evidence>
<dbReference type="EMBL" id="KV417480">
    <property type="protein sequence ID" value="KZP34357.1"/>
    <property type="molecule type" value="Genomic_DNA"/>
</dbReference>
<sequence>MAPHTPDVELGPKEDFDGDYERETLLTSEEQPQEPEEQLPAKKKATGRQYALRHVVMSFLYGGVTVALAQYALRPDCLPFSLFQSKSLSHADLVALGQAGSTEVHNFPPAAPTNAFPAFFPTNIGFAGATPTGAEPALVATAPLQPLHTGAAQLVVPAAPLQIGSGDKDKDKGGKDKEDGFNMLKLWGNLSPWYSVARGAFGVDSGPEAPATCRVTGLHLLHRHGARYPTAYASYGGPANFSSRLHDLNWETSGDLEFMNDWTYKLGEEVLTPFGRQQLFDLGISMRMKYGFLLRNFTDTNQIPVFRTESQHRMLHSALNFATGFFGLPLEGKYQQSITVEAIGYNNTFSPYMTCPNTWGPGKTGLSVAKVKQWVAIYLASARDRLGAQMKGYDLTGEDVYTMQQMCAYETVAIGYSKFCELFTEDEWEGFNYALDLTFWYDSAFGYPFAKPLGVGYVQELVARLTETPIAVHNSSTNATLNSNPVTFPLGQSLYVDATHEVVVLYVITALNLTSFAAGGPLPATHIPANRTFRSAELAPFATNLQFQLLSCDSVPDPQIRVIVNDGVVPLTGLRGCPEQKDGMCPVSTFVEAQKEIIGETDWEYGCHGDWMIPAGWDTTTGNPPKKADL</sequence>